<evidence type="ECO:0000256" key="1">
    <source>
        <dbReference type="SAM" id="Coils"/>
    </source>
</evidence>
<evidence type="ECO:0000313" key="3">
    <source>
        <dbReference type="EMBL" id="GAQ79717.1"/>
    </source>
</evidence>
<feature type="compositionally biased region" description="Polar residues" evidence="2">
    <location>
        <begin position="71"/>
        <end position="84"/>
    </location>
</feature>
<protein>
    <submittedName>
        <fullName evidence="3">Uncharacterized protein</fullName>
    </submittedName>
</protein>
<feature type="compositionally biased region" description="Basic and acidic residues" evidence="2">
    <location>
        <begin position="60"/>
        <end position="70"/>
    </location>
</feature>
<feature type="coiled-coil region" evidence="1">
    <location>
        <begin position="84"/>
        <end position="111"/>
    </location>
</feature>
<dbReference type="AlphaFoldDB" id="A0A1Y1HT46"/>
<reference evidence="3 4" key="1">
    <citation type="journal article" date="2014" name="Nat. Commun.">
        <title>Klebsormidium flaccidum genome reveals primary factors for plant terrestrial adaptation.</title>
        <authorList>
            <person name="Hori K."/>
            <person name="Maruyama F."/>
            <person name="Fujisawa T."/>
            <person name="Togashi T."/>
            <person name="Yamamoto N."/>
            <person name="Seo M."/>
            <person name="Sato S."/>
            <person name="Yamada T."/>
            <person name="Mori H."/>
            <person name="Tajima N."/>
            <person name="Moriyama T."/>
            <person name="Ikeuchi M."/>
            <person name="Watanabe M."/>
            <person name="Wada H."/>
            <person name="Kobayashi K."/>
            <person name="Saito M."/>
            <person name="Masuda T."/>
            <person name="Sasaki-Sekimoto Y."/>
            <person name="Mashiguchi K."/>
            <person name="Awai K."/>
            <person name="Shimojima M."/>
            <person name="Masuda S."/>
            <person name="Iwai M."/>
            <person name="Nobusawa T."/>
            <person name="Narise T."/>
            <person name="Kondo S."/>
            <person name="Saito H."/>
            <person name="Sato R."/>
            <person name="Murakawa M."/>
            <person name="Ihara Y."/>
            <person name="Oshima-Yamada Y."/>
            <person name="Ohtaka K."/>
            <person name="Satoh M."/>
            <person name="Sonobe K."/>
            <person name="Ishii M."/>
            <person name="Ohtani R."/>
            <person name="Kanamori-Sato M."/>
            <person name="Honoki R."/>
            <person name="Miyazaki D."/>
            <person name="Mochizuki H."/>
            <person name="Umetsu J."/>
            <person name="Higashi K."/>
            <person name="Shibata D."/>
            <person name="Kamiya Y."/>
            <person name="Sato N."/>
            <person name="Nakamura Y."/>
            <person name="Tabata S."/>
            <person name="Ida S."/>
            <person name="Kurokawa K."/>
            <person name="Ohta H."/>
        </authorList>
    </citation>
    <scope>NUCLEOTIDE SEQUENCE [LARGE SCALE GENOMIC DNA]</scope>
    <source>
        <strain evidence="3 4">NIES-2285</strain>
    </source>
</reference>
<feature type="coiled-coil region" evidence="1">
    <location>
        <begin position="149"/>
        <end position="260"/>
    </location>
</feature>
<proteinExistence type="predicted"/>
<evidence type="ECO:0000256" key="2">
    <source>
        <dbReference type="SAM" id="MobiDB-lite"/>
    </source>
</evidence>
<gene>
    <name evidence="3" type="ORF">KFL_000360320</name>
</gene>
<dbReference type="EMBL" id="DF236985">
    <property type="protein sequence ID" value="GAQ79717.1"/>
    <property type="molecule type" value="Genomic_DNA"/>
</dbReference>
<name>A0A1Y1HT46_KLENI</name>
<feature type="coiled-coil region" evidence="1">
    <location>
        <begin position="33"/>
        <end position="60"/>
    </location>
</feature>
<feature type="region of interest" description="Disordered" evidence="2">
    <location>
        <begin position="60"/>
        <end position="84"/>
    </location>
</feature>
<accession>A0A1Y1HT46</accession>
<keyword evidence="1" id="KW-0175">Coiled coil</keyword>
<keyword evidence="4" id="KW-1185">Reference proteome</keyword>
<sequence length="288" mass="32513">MLEQSLLDKDKLIASLRHQLATVGDRASTIAGEKSLQQRLAAAEAVRRALEGQVEELLDEKRYSSAKEGRSSQPPVQSAPQHDVNQLSGRCAALTAELKRLQSECATQTAEYGQRMLEMEENCHRKVADLRKGHEATVLELQADFAVRISKAEQDAANRLRDAEALLERKRQEMEQAYEDKLRVRDGERVRLIEQLNGCTATCRQLEERQVYLTNRVRELESLLACASQQEVCDMMEERLVKLSGLVRTKEDENAALRQELEVGSFSAIFWSDRVHRPVATAGLLLTL</sequence>
<evidence type="ECO:0000313" key="4">
    <source>
        <dbReference type="Proteomes" id="UP000054558"/>
    </source>
</evidence>
<organism evidence="3 4">
    <name type="scientific">Klebsormidium nitens</name>
    <name type="common">Green alga</name>
    <name type="synonym">Ulothrix nitens</name>
    <dbReference type="NCBI Taxonomy" id="105231"/>
    <lineage>
        <taxon>Eukaryota</taxon>
        <taxon>Viridiplantae</taxon>
        <taxon>Streptophyta</taxon>
        <taxon>Klebsormidiophyceae</taxon>
        <taxon>Klebsormidiales</taxon>
        <taxon>Klebsormidiaceae</taxon>
        <taxon>Klebsormidium</taxon>
    </lineage>
</organism>
<dbReference type="Proteomes" id="UP000054558">
    <property type="component" value="Unassembled WGS sequence"/>
</dbReference>